<dbReference type="SUPFAM" id="SSF48452">
    <property type="entry name" value="TPR-like"/>
    <property type="match status" value="1"/>
</dbReference>
<proteinExistence type="predicted"/>
<dbReference type="AlphaFoldDB" id="A0A1M7MRW1"/>
<dbReference type="EMBL" id="FRCJ01000008">
    <property type="protein sequence ID" value="SHM93713.1"/>
    <property type="molecule type" value="Genomic_DNA"/>
</dbReference>
<dbReference type="PROSITE" id="PS51257">
    <property type="entry name" value="PROKAR_LIPOPROTEIN"/>
    <property type="match status" value="1"/>
</dbReference>
<feature type="signal peptide" evidence="1">
    <location>
        <begin position="1"/>
        <end position="21"/>
    </location>
</feature>
<evidence type="ECO:0000256" key="1">
    <source>
        <dbReference type="SAM" id="SignalP"/>
    </source>
</evidence>
<gene>
    <name evidence="2" type="ORF">SAMN04488494_2957</name>
</gene>
<dbReference type="InterPro" id="IPR011990">
    <property type="entry name" value="TPR-like_helical_dom_sf"/>
</dbReference>
<feature type="chain" id="PRO_5009928239" evidence="1">
    <location>
        <begin position="22"/>
        <end position="491"/>
    </location>
</feature>
<dbReference type="InterPro" id="IPR041662">
    <property type="entry name" value="SusD-like_2"/>
</dbReference>
<dbReference type="RefSeq" id="WP_073047278.1">
    <property type="nucleotide sequence ID" value="NZ_FOLF01000006.1"/>
</dbReference>
<name>A0A1M7MRW1_XYLRU</name>
<reference evidence="2 3" key="1">
    <citation type="submission" date="2016-11" db="EMBL/GenBank/DDBJ databases">
        <authorList>
            <person name="Jaros S."/>
            <person name="Januszkiewicz K."/>
            <person name="Wedrychowicz H."/>
        </authorList>
    </citation>
    <scope>NUCLEOTIDE SEQUENCE [LARGE SCALE GENOMIC DNA]</scope>
    <source>
        <strain evidence="2 3">BPI-34</strain>
    </source>
</reference>
<organism evidence="2 3">
    <name type="scientific">Xylanibacter ruminicola</name>
    <name type="common">Prevotella ruminicola</name>
    <dbReference type="NCBI Taxonomy" id="839"/>
    <lineage>
        <taxon>Bacteria</taxon>
        <taxon>Pseudomonadati</taxon>
        <taxon>Bacteroidota</taxon>
        <taxon>Bacteroidia</taxon>
        <taxon>Bacteroidales</taxon>
        <taxon>Prevotellaceae</taxon>
        <taxon>Xylanibacter</taxon>
    </lineage>
</organism>
<evidence type="ECO:0000313" key="3">
    <source>
        <dbReference type="Proteomes" id="UP000184280"/>
    </source>
</evidence>
<evidence type="ECO:0000313" key="2">
    <source>
        <dbReference type="EMBL" id="SHM93713.1"/>
    </source>
</evidence>
<accession>A0A1M7MRW1</accession>
<protein>
    <submittedName>
        <fullName evidence="2">Starch-binding associating with outer membrane</fullName>
    </submittedName>
</protein>
<keyword evidence="1" id="KW-0732">Signal</keyword>
<dbReference type="Proteomes" id="UP000184280">
    <property type="component" value="Unassembled WGS sequence"/>
</dbReference>
<dbReference type="OrthoDB" id="1387301at2"/>
<sequence>MKKIYLFAAAGLMMLSSCEMDINENPNYPSSSDITPALQFPAVVNAVAATTGDQMFNYAGFFVQYWDQMPEANQYNDLAELNIDETKDIINRSYRTLYAGALQDIKDIQSKTTNTADLFACQVMRTQTFQILVDNTDKTPYTEALMASENSTPNYDDGKTVYEGVLAELDAAQAALQGSDVMTMTDPMLGKDINQWIGYANALRLRMYLRLIDGGSSEYQSKVQSLVAANKFFTGDVAWDVYQDIEGQYNPWYASVFSLANNHCAGYALVEYYKAMEDPRLGYAYNKRSADNTYVGQLPGSKQEPNVYADASSRKNSAVSAINYGVTHDMPVYLFTQSELQFLIAEVELRFNKNAAAAKAAYEAGVKADFASRGVSGADAFLKGNASFDNAANQLELIYLQKWAALFLKDHMEAWSEVRRTDVPKLSSMTAAQVAANPASYTPGQLIAPGRNYFGNGNIAMSMPYSSDSRKYNVNTPAARAITDKVFWDVK</sequence>
<dbReference type="Pfam" id="PF12771">
    <property type="entry name" value="SusD-like_2"/>
    <property type="match status" value="1"/>
</dbReference>
<dbReference type="Gene3D" id="1.25.40.390">
    <property type="match status" value="1"/>
</dbReference>